<proteinExistence type="predicted"/>
<evidence type="ECO:0000313" key="1">
    <source>
        <dbReference type="EMBL" id="KAI3374114.1"/>
    </source>
</evidence>
<reference evidence="1" key="1">
    <citation type="submission" date="2022-04" db="EMBL/GenBank/DDBJ databases">
        <title>Jade perch genome.</title>
        <authorList>
            <person name="Chao B."/>
        </authorList>
    </citation>
    <scope>NUCLEOTIDE SEQUENCE</scope>
    <source>
        <strain evidence="1">CB-2022</strain>
    </source>
</reference>
<evidence type="ECO:0000313" key="2">
    <source>
        <dbReference type="Proteomes" id="UP000831701"/>
    </source>
</evidence>
<protein>
    <submittedName>
        <fullName evidence="1">Uncharacterized protein</fullName>
    </submittedName>
</protein>
<organism evidence="1 2">
    <name type="scientific">Scortum barcoo</name>
    <name type="common">barcoo grunter</name>
    <dbReference type="NCBI Taxonomy" id="214431"/>
    <lineage>
        <taxon>Eukaryota</taxon>
        <taxon>Metazoa</taxon>
        <taxon>Chordata</taxon>
        <taxon>Craniata</taxon>
        <taxon>Vertebrata</taxon>
        <taxon>Euteleostomi</taxon>
        <taxon>Actinopterygii</taxon>
        <taxon>Neopterygii</taxon>
        <taxon>Teleostei</taxon>
        <taxon>Neoteleostei</taxon>
        <taxon>Acanthomorphata</taxon>
        <taxon>Eupercaria</taxon>
        <taxon>Centrarchiformes</taxon>
        <taxon>Terapontoidei</taxon>
        <taxon>Terapontidae</taxon>
        <taxon>Scortum</taxon>
    </lineage>
</organism>
<dbReference type="EMBL" id="CM041533">
    <property type="protein sequence ID" value="KAI3374114.1"/>
    <property type="molecule type" value="Genomic_DNA"/>
</dbReference>
<dbReference type="Proteomes" id="UP000831701">
    <property type="component" value="Chromosome 3"/>
</dbReference>
<keyword evidence="2" id="KW-1185">Reference proteome</keyword>
<comment type="caution">
    <text evidence="1">The sequence shown here is derived from an EMBL/GenBank/DDBJ whole genome shotgun (WGS) entry which is preliminary data.</text>
</comment>
<name>A0ACB8X286_9TELE</name>
<gene>
    <name evidence="1" type="ORF">L3Q82_005934</name>
</gene>
<sequence>MSRVVFGVSPSPFLLAATIRKHIKQYETEQPKTVEALRECLYVDDFIASSSDVDEALSVTTKAKEILSHAGMNLCKWITNSPERRAKWTERGMEHTTETATCGNVLKVLGLVWRSEKDDFVFDLKGLLDIMKGKENTKRNVLQTSARIFDPIGFLTPFTIRAKCLFQELWERGVGWDDQLPSDLAEKWDRWCAELPQLHQLDIPRWYQIDIKPDSQTVKLHVFCDASERAYSAVAYLQGENKEKEIVTSFVASKSKVAPLKKMTLPRLELMGALIGARLGNNLLKPLKMEINQLNMWTDSMIVLHWIRSTAQRWKPFVASRVAEIQGLTKRELWSHCNGKNNPADLPTRGQSVGEPRAKPVVVEWTQLTVIRRRNLIRHPPLPRPSLLCCNPHHALCPLSTAPPVPPHPLSRPSVHTYPQFTPTGHFHFTLCPVHLPPSTPPCSSLLLTTHQVRNALKKNRARKAAGPDGISSRLLKSCADQLCGIFRYTFNLSLKLGRVPQLWKTSCIVPVPKTPHPKELNSYRPVALTSHLMKTLERLVLAHLRPLVSSFMDPLQFAYQPDIGVDDAVIYLLHTSLTHLEKAGSTVRIMFFDFSSAFNTIQPRLLWDKLQLAGVDHHLTTWILDYLTHRPQFVRVQGFESDRLLCSTGAPQGTKFSDDSAVVGLITDGDDREYRGLIQDFADWCLRNNLQINAGKTKELVVDFRRRRHSPPAPVSIQGMDIDTVKSYKYLGVHLNDSLDWSDNTNALVKKGNSRLFLLRRLRSFGVQGPLLRTFL</sequence>
<accession>A0ACB8X286</accession>